<dbReference type="Proteomes" id="UP000054549">
    <property type="component" value="Unassembled WGS sequence"/>
</dbReference>
<feature type="coiled-coil region" evidence="1">
    <location>
        <begin position="185"/>
        <end position="449"/>
    </location>
</feature>
<reference evidence="3 4" key="1">
    <citation type="submission" date="2014-04" db="EMBL/GenBank/DDBJ databases">
        <title>Evolutionary Origins and Diversification of the Mycorrhizal Mutualists.</title>
        <authorList>
            <consortium name="DOE Joint Genome Institute"/>
            <consortium name="Mycorrhizal Genomics Consortium"/>
            <person name="Kohler A."/>
            <person name="Kuo A."/>
            <person name="Nagy L.G."/>
            <person name="Floudas D."/>
            <person name="Copeland A."/>
            <person name="Barry K.W."/>
            <person name="Cichocki N."/>
            <person name="Veneault-Fourrey C."/>
            <person name="LaButti K."/>
            <person name="Lindquist E.A."/>
            <person name="Lipzen A."/>
            <person name="Lundell T."/>
            <person name="Morin E."/>
            <person name="Murat C."/>
            <person name="Riley R."/>
            <person name="Ohm R."/>
            <person name="Sun H."/>
            <person name="Tunlid A."/>
            <person name="Henrissat B."/>
            <person name="Grigoriev I.V."/>
            <person name="Hibbett D.S."/>
            <person name="Martin F."/>
        </authorList>
    </citation>
    <scope>NUCLEOTIDE SEQUENCE [LARGE SCALE GENOMIC DNA]</scope>
    <source>
        <strain evidence="3 4">Koide BX008</strain>
    </source>
</reference>
<dbReference type="STRING" id="946122.A0A0C2XB19"/>
<keyword evidence="1" id="KW-0175">Coiled coil</keyword>
<dbReference type="HOGENOM" id="CLU_018301_0_0_1"/>
<sequence>MAEDDRAAKAARAKALLRRKHRFSKADSDASWISSLPRASPPPVRVSSDATSHQRVANGKEYSESHPTQTSNKKAEHLRKSTSELQEVETQLKADLSSSQQRVAQGEQERRRLESLLENERQTVSLLVSEKSNLAAEVHRLGEMETTPEVREYESLLADERKKTSGLTVQVAQLQSDHQAASHKLQLLVITEKDLKEKCKDQERQLQLANGSIAEFRTGFEDSQRRVKELEEQISSDDRVEQLEESLKNTHDRAEELEFRLSELRQLKATLKTDYDELEQQYQILQGNKSDLEQKNIDLQEKLSRTTQELVRVTSEKDTAFSEKSFLQTQVNNTENSVQELRGMLEQASSEIAVQTRQLQTLQNELRVATRRANEAEKVQKDLQLEGTMLMRSLDEMRPKIVELTSEKLNLTEKVESLQHSLHNSEAAIDKLKSSLDDACSQVDQTNEQWQMKWSQRDKEHDQALSVSSDIHKAHAESQHQLNEALQSLRNLESQRTTQHQELVDEIGCLDATNAAQREELSTLRKDLHAQQLAQKQQIELLDQATNEIRLLQAQLQANEEESEQLQRLQKSKNSHSLNDTFVDSLRQQHALDLSAAQSQIRALEDSVFNAEAKAHTLQKQVGLLEDQLKHSRTGRPFSPVPSRPASRNETDLRRSSFGSHQTTNRPPSSLSRVVTDHELSPETRQKRKTSLAMLKARIESEMAVQSPSRPLSPVYSLPSTRPATPTIDEVHHRPQFLDDSHVFWCSSCRGDLVIL</sequence>
<dbReference type="PANTHER" id="PTHR45615:SF80">
    <property type="entry name" value="GRIP DOMAIN-CONTAINING PROTEIN"/>
    <property type="match status" value="1"/>
</dbReference>
<dbReference type="AlphaFoldDB" id="A0A0C2XB19"/>
<name>A0A0C2XB19_AMAMK</name>
<organism evidence="3 4">
    <name type="scientific">Amanita muscaria (strain Koide BX008)</name>
    <dbReference type="NCBI Taxonomy" id="946122"/>
    <lineage>
        <taxon>Eukaryota</taxon>
        <taxon>Fungi</taxon>
        <taxon>Dikarya</taxon>
        <taxon>Basidiomycota</taxon>
        <taxon>Agaricomycotina</taxon>
        <taxon>Agaricomycetes</taxon>
        <taxon>Agaricomycetidae</taxon>
        <taxon>Agaricales</taxon>
        <taxon>Pluteineae</taxon>
        <taxon>Amanitaceae</taxon>
        <taxon>Amanita</taxon>
    </lineage>
</organism>
<feature type="coiled-coil region" evidence="1">
    <location>
        <begin position="96"/>
        <end position="123"/>
    </location>
</feature>
<dbReference type="OrthoDB" id="10255630at2759"/>
<feature type="coiled-coil region" evidence="1">
    <location>
        <begin position="475"/>
        <end position="502"/>
    </location>
</feature>
<dbReference type="SUPFAM" id="SSF57997">
    <property type="entry name" value="Tropomyosin"/>
    <property type="match status" value="1"/>
</dbReference>
<feature type="region of interest" description="Disordered" evidence="2">
    <location>
        <begin position="702"/>
        <end position="721"/>
    </location>
</feature>
<dbReference type="InParanoid" id="A0A0C2XB19"/>
<keyword evidence="4" id="KW-1185">Reference proteome</keyword>
<dbReference type="PANTHER" id="PTHR45615">
    <property type="entry name" value="MYOSIN HEAVY CHAIN, NON-MUSCLE"/>
    <property type="match status" value="1"/>
</dbReference>
<evidence type="ECO:0000256" key="1">
    <source>
        <dbReference type="SAM" id="Coils"/>
    </source>
</evidence>
<feature type="region of interest" description="Disordered" evidence="2">
    <location>
        <begin position="16"/>
        <end position="85"/>
    </location>
</feature>
<evidence type="ECO:0000313" key="4">
    <source>
        <dbReference type="Proteomes" id="UP000054549"/>
    </source>
</evidence>
<feature type="compositionally biased region" description="Polar residues" evidence="2">
    <location>
        <begin position="657"/>
        <end position="673"/>
    </location>
</feature>
<proteinExistence type="predicted"/>
<protein>
    <submittedName>
        <fullName evidence="3">Uncharacterized protein</fullName>
    </submittedName>
</protein>
<feature type="compositionally biased region" description="Basic and acidic residues" evidence="2">
    <location>
        <begin position="73"/>
        <end position="82"/>
    </location>
</feature>
<evidence type="ECO:0000313" key="3">
    <source>
        <dbReference type="EMBL" id="KIL71612.1"/>
    </source>
</evidence>
<evidence type="ECO:0000256" key="2">
    <source>
        <dbReference type="SAM" id="MobiDB-lite"/>
    </source>
</evidence>
<dbReference type="Gene3D" id="1.10.287.1490">
    <property type="match status" value="1"/>
</dbReference>
<feature type="compositionally biased region" description="Basic and acidic residues" evidence="2">
    <location>
        <begin position="675"/>
        <end position="685"/>
    </location>
</feature>
<gene>
    <name evidence="3" type="ORF">M378DRAFT_174842</name>
</gene>
<feature type="region of interest" description="Disordered" evidence="2">
    <location>
        <begin position="630"/>
        <end position="690"/>
    </location>
</feature>
<feature type="coiled-coil region" evidence="1">
    <location>
        <begin position="535"/>
        <end position="621"/>
    </location>
</feature>
<accession>A0A0C2XB19</accession>
<dbReference type="EMBL" id="KN818222">
    <property type="protein sequence ID" value="KIL71612.1"/>
    <property type="molecule type" value="Genomic_DNA"/>
</dbReference>